<keyword evidence="2" id="KW-0496">Mitochondrion</keyword>
<geneLocation type="mitochondrion" evidence="2"/>
<gene>
    <name evidence="1" type="ORF">PBRA_005266</name>
    <name evidence="2" type="ORF">PLBR_LOCUS2542</name>
</gene>
<organism evidence="1 3">
    <name type="scientific">Plasmodiophora brassicae</name>
    <name type="common">Clubroot disease agent</name>
    <dbReference type="NCBI Taxonomy" id="37360"/>
    <lineage>
        <taxon>Eukaryota</taxon>
        <taxon>Sar</taxon>
        <taxon>Rhizaria</taxon>
        <taxon>Endomyxa</taxon>
        <taxon>Phytomyxea</taxon>
        <taxon>Plasmodiophorida</taxon>
        <taxon>Plasmodiophoridae</taxon>
        <taxon>Plasmodiophora</taxon>
    </lineage>
</organism>
<proteinExistence type="predicted"/>
<reference evidence="1 3" key="1">
    <citation type="submission" date="2015-02" db="EMBL/GenBank/DDBJ databases">
        <authorList>
            <person name="Chooi Y.-H."/>
        </authorList>
    </citation>
    <scope>NUCLEOTIDE SEQUENCE [LARGE SCALE GENOMIC DNA]</scope>
    <source>
        <strain evidence="1">E3</strain>
    </source>
</reference>
<evidence type="ECO:0000313" key="2">
    <source>
        <dbReference type="EMBL" id="SPQ95327.1"/>
    </source>
</evidence>
<evidence type="ECO:0000313" key="4">
    <source>
        <dbReference type="Proteomes" id="UP000290189"/>
    </source>
</evidence>
<dbReference type="EMBL" id="OVEO01000004">
    <property type="protein sequence ID" value="SPQ95327.1"/>
    <property type="molecule type" value="Genomic_DNA"/>
</dbReference>
<dbReference type="Proteomes" id="UP000039324">
    <property type="component" value="Unassembled WGS sequence"/>
</dbReference>
<dbReference type="Proteomes" id="UP000290189">
    <property type="component" value="Unassembled WGS sequence"/>
</dbReference>
<evidence type="ECO:0000313" key="1">
    <source>
        <dbReference type="EMBL" id="CEO96662.1"/>
    </source>
</evidence>
<evidence type="ECO:0000313" key="3">
    <source>
        <dbReference type="Proteomes" id="UP000039324"/>
    </source>
</evidence>
<keyword evidence="3" id="KW-1185">Reference proteome</keyword>
<accession>A0A0G4INA4</accession>
<dbReference type="EMBL" id="CDSF01000076">
    <property type="protein sequence ID" value="CEO96662.1"/>
    <property type="molecule type" value="Genomic_DNA"/>
</dbReference>
<protein>
    <submittedName>
        <fullName evidence="1">Uncharacterized protein</fullName>
    </submittedName>
</protein>
<reference evidence="2 4" key="2">
    <citation type="submission" date="2018-03" db="EMBL/GenBank/DDBJ databases">
        <authorList>
            <person name="Fogelqvist J."/>
        </authorList>
    </citation>
    <scope>NUCLEOTIDE SEQUENCE [LARGE SCALE GENOMIC DNA]</scope>
</reference>
<sequence>MFFGLTQLGPQCPFTACAWKDLSIRQFQEDQIGLAFDALCSSMTPRGRPTVDRLPVSYDAVRRCLRLVYGFESPPGEIGLVLTRLRRQEGKTFDREEWLGACRAIVDDVKTISEAAPVEYHSLKELTADNYRSRRFKYDPQLKFRKPLLTSHQVGWFKPGEVEQVVRKPNITCPETQFAGEMIKAGVIF</sequence>
<name>A0A0G4INA4_PLABS</name>
<dbReference type="OMA" id="WHEEEVF"/>
<dbReference type="AlphaFoldDB" id="A0A0G4INA4"/>